<keyword evidence="1" id="KW-0614">Plasmid</keyword>
<proteinExistence type="predicted"/>
<evidence type="ECO:0000313" key="1">
    <source>
        <dbReference type="EMBL" id="AVX34883.1"/>
    </source>
</evidence>
<geneLocation type="plasmid" evidence="1">
    <name>pD610-HI2</name>
</geneLocation>
<name>A0A2R4NFE4_KLEPN</name>
<dbReference type="Pfam" id="PF14202">
    <property type="entry name" value="TnpW"/>
    <property type="match status" value="1"/>
</dbReference>
<sequence>MQDNEKIYRIELPDEEYAYVENLKQEYYKKLENMTKDERLQYFRDNIAIENKLNFEKEINGTVYKVNTYFDENAEESILAKIFRLTKRS</sequence>
<reference evidence="1" key="1">
    <citation type="submission" date="2017-10" db="EMBL/GenBank/DDBJ databases">
        <title>Complete sequence of pD610-HI2.</title>
        <authorList>
            <person name="Jiang X."/>
            <person name="Feng J."/>
            <person name="Zeng L."/>
            <person name="Zhang D."/>
            <person name="Zhan Z."/>
            <person name="Zhao Y."/>
            <person name="Luo W."/>
            <person name="Zhou D."/>
        </authorList>
    </citation>
    <scope>NUCLEOTIDE SEQUENCE</scope>
    <source>
        <strain evidence="1">D610</strain>
        <plasmid evidence="1">pD610-HI2</plasmid>
    </source>
</reference>
<dbReference type="AlphaFoldDB" id="A0A2R4NFE4"/>
<accession>A0A2R4NFE4</accession>
<dbReference type="RefSeq" id="WP_074124419.1">
    <property type="nucleotide sequence ID" value="NZ_JAUDJN010000052.1"/>
</dbReference>
<organism evidence="1">
    <name type="scientific">Klebsiella pneumoniae</name>
    <dbReference type="NCBI Taxonomy" id="573"/>
    <lineage>
        <taxon>Bacteria</taxon>
        <taxon>Pseudomonadati</taxon>
        <taxon>Pseudomonadota</taxon>
        <taxon>Gammaproteobacteria</taxon>
        <taxon>Enterobacterales</taxon>
        <taxon>Enterobacteriaceae</taxon>
        <taxon>Klebsiella/Raoultella group</taxon>
        <taxon>Klebsiella</taxon>
        <taxon>Klebsiella pneumoniae complex</taxon>
    </lineage>
</organism>
<protein>
    <submittedName>
        <fullName evidence="1">Uncharacterized protein</fullName>
    </submittedName>
</protein>
<dbReference type="EMBL" id="MG288680">
    <property type="protein sequence ID" value="AVX34883.1"/>
    <property type="molecule type" value="Genomic_DNA"/>
</dbReference>
<dbReference type="InterPro" id="IPR026990">
    <property type="entry name" value="TnpW"/>
</dbReference>